<evidence type="ECO:0000313" key="1">
    <source>
        <dbReference type="EMBL" id="KIL70579.1"/>
    </source>
</evidence>
<dbReference type="STRING" id="946122.A0A0C2TTF1"/>
<accession>A0A0C2TTF1</accession>
<keyword evidence="2" id="KW-1185">Reference proteome</keyword>
<gene>
    <name evidence="1" type="ORF">M378DRAFT_471729</name>
</gene>
<organism evidence="1 2">
    <name type="scientific">Amanita muscaria (strain Koide BX008)</name>
    <dbReference type="NCBI Taxonomy" id="946122"/>
    <lineage>
        <taxon>Eukaryota</taxon>
        <taxon>Fungi</taxon>
        <taxon>Dikarya</taxon>
        <taxon>Basidiomycota</taxon>
        <taxon>Agaricomycotina</taxon>
        <taxon>Agaricomycetes</taxon>
        <taxon>Agaricomycetidae</taxon>
        <taxon>Agaricales</taxon>
        <taxon>Pluteineae</taxon>
        <taxon>Amanitaceae</taxon>
        <taxon>Amanita</taxon>
    </lineage>
</organism>
<proteinExistence type="predicted"/>
<protein>
    <submittedName>
        <fullName evidence="1">Uncharacterized protein</fullName>
    </submittedName>
</protein>
<dbReference type="Proteomes" id="UP000054549">
    <property type="component" value="Unassembled WGS sequence"/>
</dbReference>
<dbReference type="OrthoDB" id="5563033at2759"/>
<dbReference type="HOGENOM" id="CLU_1547146_0_0_1"/>
<name>A0A0C2TTF1_AMAMK</name>
<sequence length="173" mass="19988">MWCTRWFLPPLSAPWSENITTFSEALNASLPTNYSQPLPTVIRAVDRCWCDLSAGSFFEPFNVSRWEHLSVARLKNELERPNRAAPELNATLLSNTTESAANATQIPVESSVVNAHSQHTWSQFTNWLLHRRRVAERRNDVMEEGPVKEAESWLRKEYDLRPQGFDVILDFSW</sequence>
<reference evidence="1 2" key="1">
    <citation type="submission" date="2014-04" db="EMBL/GenBank/DDBJ databases">
        <title>Evolutionary Origins and Diversification of the Mycorrhizal Mutualists.</title>
        <authorList>
            <consortium name="DOE Joint Genome Institute"/>
            <consortium name="Mycorrhizal Genomics Consortium"/>
            <person name="Kohler A."/>
            <person name="Kuo A."/>
            <person name="Nagy L.G."/>
            <person name="Floudas D."/>
            <person name="Copeland A."/>
            <person name="Barry K.W."/>
            <person name="Cichocki N."/>
            <person name="Veneault-Fourrey C."/>
            <person name="LaButti K."/>
            <person name="Lindquist E.A."/>
            <person name="Lipzen A."/>
            <person name="Lundell T."/>
            <person name="Morin E."/>
            <person name="Murat C."/>
            <person name="Riley R."/>
            <person name="Ohm R."/>
            <person name="Sun H."/>
            <person name="Tunlid A."/>
            <person name="Henrissat B."/>
            <person name="Grigoriev I.V."/>
            <person name="Hibbett D.S."/>
            <person name="Martin F."/>
        </authorList>
    </citation>
    <scope>NUCLEOTIDE SEQUENCE [LARGE SCALE GENOMIC DNA]</scope>
    <source>
        <strain evidence="1 2">Koide BX008</strain>
    </source>
</reference>
<evidence type="ECO:0000313" key="2">
    <source>
        <dbReference type="Proteomes" id="UP000054549"/>
    </source>
</evidence>
<dbReference type="AlphaFoldDB" id="A0A0C2TTF1"/>
<dbReference type="EMBL" id="KN818223">
    <property type="protein sequence ID" value="KIL70579.1"/>
    <property type="molecule type" value="Genomic_DNA"/>
</dbReference>
<dbReference type="InParanoid" id="A0A0C2TTF1"/>